<reference evidence="2 3" key="1">
    <citation type="submission" date="2022-05" db="EMBL/GenBank/DDBJ databases">
        <authorList>
            <consortium name="Genoscope - CEA"/>
            <person name="William W."/>
        </authorList>
    </citation>
    <scope>NUCLEOTIDE SEQUENCE [LARGE SCALE GENOMIC DNA]</scope>
</reference>
<proteinExistence type="predicted"/>
<dbReference type="Proteomes" id="UP001159427">
    <property type="component" value="Unassembled WGS sequence"/>
</dbReference>
<feature type="chain" id="PRO_5046453106" description="ShKT domain-containing protein" evidence="1">
    <location>
        <begin position="17"/>
        <end position="128"/>
    </location>
</feature>
<evidence type="ECO:0000256" key="1">
    <source>
        <dbReference type="SAM" id="SignalP"/>
    </source>
</evidence>
<feature type="signal peptide" evidence="1">
    <location>
        <begin position="1"/>
        <end position="16"/>
    </location>
</feature>
<evidence type="ECO:0000313" key="3">
    <source>
        <dbReference type="Proteomes" id="UP001159427"/>
    </source>
</evidence>
<gene>
    <name evidence="2" type="ORF">PEVE_00040422</name>
</gene>
<evidence type="ECO:0008006" key="4">
    <source>
        <dbReference type="Google" id="ProtNLM"/>
    </source>
</evidence>
<evidence type="ECO:0000313" key="2">
    <source>
        <dbReference type="EMBL" id="CAH3042337.1"/>
    </source>
</evidence>
<protein>
    <recommendedName>
        <fullName evidence="4">ShKT domain-containing protein</fullName>
    </recommendedName>
</protein>
<accession>A0ABN8N9B5</accession>
<name>A0ABN8N9B5_9CNID</name>
<dbReference type="EMBL" id="CALNXI010000737">
    <property type="protein sequence ID" value="CAH3042337.1"/>
    <property type="molecule type" value="Genomic_DNA"/>
</dbReference>
<organism evidence="2 3">
    <name type="scientific">Porites evermanni</name>
    <dbReference type="NCBI Taxonomy" id="104178"/>
    <lineage>
        <taxon>Eukaryota</taxon>
        <taxon>Metazoa</taxon>
        <taxon>Cnidaria</taxon>
        <taxon>Anthozoa</taxon>
        <taxon>Hexacorallia</taxon>
        <taxon>Scleractinia</taxon>
        <taxon>Fungiina</taxon>
        <taxon>Poritidae</taxon>
        <taxon>Porites</taxon>
    </lineage>
</organism>
<keyword evidence="3" id="KW-1185">Reference proteome</keyword>
<sequence>MAAKAFLFLLIAVTVAILGNDAMYLKRTSYPKPLPGERLEQFMLRARESLPRLSHAEDEKRNNLRLPFENDKRSGGCVDQSGSSFCTMFVGDFDGWLTYCTDVYNTYVSHANFVEFTQFRCKATCGNC</sequence>
<comment type="caution">
    <text evidence="2">The sequence shown here is derived from an EMBL/GenBank/DDBJ whole genome shotgun (WGS) entry which is preliminary data.</text>
</comment>
<keyword evidence="1" id="KW-0732">Signal</keyword>